<dbReference type="InterPro" id="IPR005467">
    <property type="entry name" value="His_kinase_dom"/>
</dbReference>
<dbReference type="NCBIfam" id="TIGR00229">
    <property type="entry name" value="sensory_box"/>
    <property type="match status" value="1"/>
</dbReference>
<dbReference type="EMBL" id="CP017147">
    <property type="protein sequence ID" value="AOO81246.1"/>
    <property type="molecule type" value="Genomic_DNA"/>
</dbReference>
<dbReference type="Proteomes" id="UP000094969">
    <property type="component" value="Chromosome"/>
</dbReference>
<dbReference type="CDD" id="cd00130">
    <property type="entry name" value="PAS"/>
    <property type="match status" value="1"/>
</dbReference>
<organism evidence="10 11">
    <name type="scientific">Bosea vaviloviae</name>
    <dbReference type="NCBI Taxonomy" id="1526658"/>
    <lineage>
        <taxon>Bacteria</taxon>
        <taxon>Pseudomonadati</taxon>
        <taxon>Pseudomonadota</taxon>
        <taxon>Alphaproteobacteria</taxon>
        <taxon>Hyphomicrobiales</taxon>
        <taxon>Boseaceae</taxon>
        <taxon>Bosea</taxon>
    </lineage>
</organism>
<dbReference type="PANTHER" id="PTHR43047">
    <property type="entry name" value="TWO-COMPONENT HISTIDINE PROTEIN KINASE"/>
    <property type="match status" value="1"/>
</dbReference>
<dbReference type="PRINTS" id="PR00344">
    <property type="entry name" value="BCTRLSENSOR"/>
</dbReference>
<sequence length="766" mass="83596">MTRANASCASMRADTILGVARSLTHPLYRRFESLEPIFRKVLPALVAVFMLILGAGALVQTSAMRDDALVDAAGDIDLVSALIVRELEIAVQTGASPASLLATLASKHLAPHGRIVHVSAADGQVIASEPVIGQTQRTLVDLLGQTQPLTVFGDRAGVMRITLPGATEVFATVRNLPAPLGQVAVMQPVSRALATWQQRRSALLALIGSAALVLVALTLAFILQSRRASAADEDCDRVRQRIDSALNRGHCGLWDWDLARGRIYWSDSMYAMLGYDRSGDYMSFGEVSAFIHPDDVDLYALADAISRGEAEHLDQEFRVRGASGEWVWLKARAELVIDRRTHSQHLVGIAVDISEQRNMAERTATADARLRDAVEAISEAFVLWDADNRLVLCNAKYQQLHQLPSELLQVGIGHDQLMALSAQPNIDREPVRTMRGTVGASSYEARLSDGRWLQINGRRTKDGGSVSVGTDITKLKQQEERLTQSEHQLLMHVTDLKASRQKLEAQAQQLADMAERYLEQKAAAESANRAKSEFLANMSHELRTPLNAIIGFSEIMENGLFGSLGCDRYLDYVRDIRSSGGYLLGVINDVLDMARIEAGRMRLEKSDVAVGLVIDEAVLKARSEIDRKHLALRIEGPRDLRLEADPHALYQILGNLIDNAVKFTPEGGQVAVRLRQVPGALNIYIEDTGIGIPKEKIDRIGRPFEQVEGDLTRSYQGSGLGLAIARSLAELHGGSLRLRSSIGAGTIVMVHLPLDGGTGRITAQAA</sequence>
<evidence type="ECO:0000256" key="1">
    <source>
        <dbReference type="ARBA" id="ARBA00000085"/>
    </source>
</evidence>
<dbReference type="InterPro" id="IPR003594">
    <property type="entry name" value="HATPase_dom"/>
</dbReference>
<evidence type="ECO:0000256" key="2">
    <source>
        <dbReference type="ARBA" id="ARBA00012438"/>
    </source>
</evidence>
<dbReference type="Gene3D" id="3.30.565.10">
    <property type="entry name" value="Histidine kinase-like ATPase, C-terminal domain"/>
    <property type="match status" value="1"/>
</dbReference>
<evidence type="ECO:0000256" key="3">
    <source>
        <dbReference type="ARBA" id="ARBA00022553"/>
    </source>
</evidence>
<comment type="catalytic activity">
    <reaction evidence="1">
        <text>ATP + protein L-histidine = ADP + protein N-phospho-L-histidine.</text>
        <dbReference type="EC" id="2.7.13.3"/>
    </reaction>
</comment>
<evidence type="ECO:0000256" key="7">
    <source>
        <dbReference type="SAM" id="Phobius"/>
    </source>
</evidence>
<dbReference type="CDD" id="cd00082">
    <property type="entry name" value="HisKA"/>
    <property type="match status" value="1"/>
</dbReference>
<dbReference type="FunFam" id="3.30.565.10:FF:000006">
    <property type="entry name" value="Sensor histidine kinase WalK"/>
    <property type="match status" value="1"/>
</dbReference>
<evidence type="ECO:0000259" key="8">
    <source>
        <dbReference type="PROSITE" id="PS50109"/>
    </source>
</evidence>
<feature type="domain" description="Histidine kinase" evidence="8">
    <location>
        <begin position="537"/>
        <end position="756"/>
    </location>
</feature>
<dbReference type="PANTHER" id="PTHR43047:SF72">
    <property type="entry name" value="OSMOSENSING HISTIDINE PROTEIN KINASE SLN1"/>
    <property type="match status" value="1"/>
</dbReference>
<dbReference type="Gene3D" id="3.30.450.20">
    <property type="entry name" value="PAS domain"/>
    <property type="match status" value="2"/>
</dbReference>
<dbReference type="InterPro" id="IPR000014">
    <property type="entry name" value="PAS"/>
</dbReference>
<keyword evidence="7" id="KW-0472">Membrane</keyword>
<feature type="transmembrane region" description="Helical" evidence="7">
    <location>
        <begin position="41"/>
        <end position="59"/>
    </location>
</feature>
<dbReference type="AlphaFoldDB" id="A0A1D7U1K9"/>
<feature type="coiled-coil region" evidence="6">
    <location>
        <begin position="493"/>
        <end position="527"/>
    </location>
</feature>
<dbReference type="SMART" id="SM00388">
    <property type="entry name" value="HisKA"/>
    <property type="match status" value="1"/>
</dbReference>
<dbReference type="Pfam" id="PF08447">
    <property type="entry name" value="PAS_3"/>
    <property type="match status" value="1"/>
</dbReference>
<dbReference type="SUPFAM" id="SSF47384">
    <property type="entry name" value="Homodimeric domain of signal transducing histidine kinase"/>
    <property type="match status" value="1"/>
</dbReference>
<evidence type="ECO:0000256" key="6">
    <source>
        <dbReference type="SAM" id="Coils"/>
    </source>
</evidence>
<dbReference type="InterPro" id="IPR000700">
    <property type="entry name" value="PAS-assoc_C"/>
</dbReference>
<keyword evidence="7" id="KW-1133">Transmembrane helix</keyword>
<keyword evidence="3" id="KW-0597">Phosphoprotein</keyword>
<dbReference type="SUPFAM" id="SSF55874">
    <property type="entry name" value="ATPase domain of HSP90 chaperone/DNA topoisomerase II/histidine kinase"/>
    <property type="match status" value="1"/>
</dbReference>
<name>A0A1D7U1K9_9HYPH</name>
<dbReference type="CDD" id="cd16922">
    <property type="entry name" value="HATPase_EvgS-ArcB-TorS-like"/>
    <property type="match status" value="1"/>
</dbReference>
<dbReference type="GO" id="GO:0009927">
    <property type="term" value="F:histidine phosphotransfer kinase activity"/>
    <property type="evidence" value="ECO:0007669"/>
    <property type="project" value="TreeGrafter"/>
</dbReference>
<dbReference type="PROSITE" id="PS50113">
    <property type="entry name" value="PAC"/>
    <property type="match status" value="1"/>
</dbReference>
<dbReference type="EC" id="2.7.13.3" evidence="2"/>
<evidence type="ECO:0000256" key="5">
    <source>
        <dbReference type="ARBA" id="ARBA00022777"/>
    </source>
</evidence>
<dbReference type="KEGG" id="bvv:BHK69_12915"/>
<dbReference type="SUPFAM" id="SSF55785">
    <property type="entry name" value="PYP-like sensor domain (PAS domain)"/>
    <property type="match status" value="2"/>
</dbReference>
<evidence type="ECO:0000313" key="10">
    <source>
        <dbReference type="EMBL" id="AOO81246.1"/>
    </source>
</evidence>
<evidence type="ECO:0000259" key="9">
    <source>
        <dbReference type="PROSITE" id="PS50113"/>
    </source>
</evidence>
<dbReference type="Pfam" id="PF02518">
    <property type="entry name" value="HATPase_c"/>
    <property type="match status" value="1"/>
</dbReference>
<dbReference type="Pfam" id="PF00512">
    <property type="entry name" value="HisKA"/>
    <property type="match status" value="1"/>
</dbReference>
<keyword evidence="4" id="KW-0808">Transferase</keyword>
<protein>
    <recommendedName>
        <fullName evidence="2">histidine kinase</fullName>
        <ecNumber evidence="2">2.7.13.3</ecNumber>
    </recommendedName>
</protein>
<keyword evidence="5 10" id="KW-0418">Kinase</keyword>
<accession>A0A1D7U1K9</accession>
<dbReference type="SMART" id="SM00387">
    <property type="entry name" value="HATPase_c"/>
    <property type="match status" value="1"/>
</dbReference>
<dbReference type="GO" id="GO:0000155">
    <property type="term" value="F:phosphorelay sensor kinase activity"/>
    <property type="evidence" value="ECO:0007669"/>
    <property type="project" value="InterPro"/>
</dbReference>
<evidence type="ECO:0000256" key="4">
    <source>
        <dbReference type="ARBA" id="ARBA00022679"/>
    </source>
</evidence>
<dbReference type="Pfam" id="PF12860">
    <property type="entry name" value="PAS_7"/>
    <property type="match status" value="1"/>
</dbReference>
<dbReference type="Gene3D" id="1.10.287.130">
    <property type="match status" value="1"/>
</dbReference>
<dbReference type="Gene3D" id="2.10.70.100">
    <property type="match status" value="1"/>
</dbReference>
<dbReference type="InterPro" id="IPR001610">
    <property type="entry name" value="PAC"/>
</dbReference>
<gene>
    <name evidence="10" type="ORF">BHK69_12915</name>
</gene>
<keyword evidence="6" id="KW-0175">Coiled coil</keyword>
<reference evidence="10 11" key="1">
    <citation type="journal article" date="2015" name="Antonie Van Leeuwenhoek">
        <title>Bosea vaviloviae sp. nov., a new species of slow-growing rhizobia isolated from nodules of the relict species Vavilovia formosa (Stev.) Fed.</title>
        <authorList>
            <person name="Safronova V.I."/>
            <person name="Kuznetsova I.G."/>
            <person name="Sazanova A.L."/>
            <person name="Kimeklis A.K."/>
            <person name="Belimov A.A."/>
            <person name="Andronov E.E."/>
            <person name="Pinaev A.G."/>
            <person name="Chizhevskaya E.P."/>
            <person name="Pukhaev A.R."/>
            <person name="Popov K.P."/>
            <person name="Willems A."/>
            <person name="Tikhonovich I.A."/>
        </authorList>
    </citation>
    <scope>NUCLEOTIDE SEQUENCE [LARGE SCALE GENOMIC DNA]</scope>
    <source>
        <strain evidence="10 11">Vaf18</strain>
    </source>
</reference>
<dbReference type="InterPro" id="IPR003661">
    <property type="entry name" value="HisK_dim/P_dom"/>
</dbReference>
<dbReference type="InterPro" id="IPR004358">
    <property type="entry name" value="Sig_transdc_His_kin-like_C"/>
</dbReference>
<feature type="domain" description="PAC" evidence="9">
    <location>
        <begin position="313"/>
        <end position="365"/>
    </location>
</feature>
<keyword evidence="11" id="KW-1185">Reference proteome</keyword>
<feature type="transmembrane region" description="Helical" evidence="7">
    <location>
        <begin position="201"/>
        <end position="223"/>
    </location>
</feature>
<dbReference type="STRING" id="1526658.BHK69_12915"/>
<dbReference type="InterPro" id="IPR036890">
    <property type="entry name" value="HATPase_C_sf"/>
</dbReference>
<dbReference type="GO" id="GO:0005886">
    <property type="term" value="C:plasma membrane"/>
    <property type="evidence" value="ECO:0007669"/>
    <property type="project" value="TreeGrafter"/>
</dbReference>
<dbReference type="InterPro" id="IPR036097">
    <property type="entry name" value="HisK_dim/P_sf"/>
</dbReference>
<proteinExistence type="predicted"/>
<dbReference type="InterPro" id="IPR013655">
    <property type="entry name" value="PAS_fold_3"/>
</dbReference>
<dbReference type="SMART" id="SM00091">
    <property type="entry name" value="PAS"/>
    <property type="match status" value="2"/>
</dbReference>
<dbReference type="OrthoDB" id="9801651at2"/>
<dbReference type="SMART" id="SM00086">
    <property type="entry name" value="PAC"/>
    <property type="match status" value="1"/>
</dbReference>
<evidence type="ECO:0000313" key="11">
    <source>
        <dbReference type="Proteomes" id="UP000094969"/>
    </source>
</evidence>
<dbReference type="InterPro" id="IPR035965">
    <property type="entry name" value="PAS-like_dom_sf"/>
</dbReference>
<dbReference type="PROSITE" id="PS50109">
    <property type="entry name" value="HIS_KIN"/>
    <property type="match status" value="1"/>
</dbReference>
<keyword evidence="7" id="KW-0812">Transmembrane</keyword>